<dbReference type="EMBL" id="JBHRYA010000007">
    <property type="protein sequence ID" value="MFC3716576.1"/>
    <property type="molecule type" value="Genomic_DNA"/>
</dbReference>
<comment type="caution">
    <text evidence="2">The sequence shown here is derived from an EMBL/GenBank/DDBJ whole genome shotgun (WGS) entry which is preliminary data.</text>
</comment>
<protein>
    <recommendedName>
        <fullName evidence="1">Predicted pPIWI-associating nuclease domain-containing protein</fullName>
    </recommendedName>
</protein>
<dbReference type="InterPro" id="IPR040556">
    <property type="entry name" value="pP_pnuc_1"/>
</dbReference>
<feature type="domain" description="Predicted pPIWI-associating nuclease" evidence="1">
    <location>
        <begin position="136"/>
        <end position="230"/>
    </location>
</feature>
<gene>
    <name evidence="2" type="ORF">ACFONC_10455</name>
</gene>
<evidence type="ECO:0000313" key="2">
    <source>
        <dbReference type="EMBL" id="MFC3716576.1"/>
    </source>
</evidence>
<reference evidence="3" key="1">
    <citation type="journal article" date="2019" name="Int. J. Syst. Evol. Microbiol.">
        <title>The Global Catalogue of Microorganisms (GCM) 10K type strain sequencing project: providing services to taxonomists for standard genome sequencing and annotation.</title>
        <authorList>
            <consortium name="The Broad Institute Genomics Platform"/>
            <consortium name="The Broad Institute Genome Sequencing Center for Infectious Disease"/>
            <person name="Wu L."/>
            <person name="Ma J."/>
        </authorList>
    </citation>
    <scope>NUCLEOTIDE SEQUENCE [LARGE SCALE GENOMIC DNA]</scope>
    <source>
        <strain evidence="3">KCTC 42441</strain>
    </source>
</reference>
<dbReference type="RefSeq" id="WP_386743835.1">
    <property type="nucleotide sequence ID" value="NZ_JBHRYA010000007.1"/>
</dbReference>
<sequence length="266" mass="29717">MTTHVTSFIAELEKQRKALNVLNGGQVHSAKVRGALRGLAERYFSDIRPTLIDPSGDESHITAVNSAMQKLVQECHKRGMARTYIELLRAAKSHLIKLDSTLISINQQNDRPEKAPVDIRIITTLRALVPSAALSYEQALQDLGQPERLSWRGPATDLREALREVLDRLAPDDEVRAMSGYKDEPDARGPTMKQKVRFILRNRQTSKALAATTEDATRSVDEAIGAFVRSVYTRSSVSTHTPTDKNEVLRVLDLVRVVLSELLEVR</sequence>
<evidence type="ECO:0000259" key="1">
    <source>
        <dbReference type="Pfam" id="PF18165"/>
    </source>
</evidence>
<keyword evidence="3" id="KW-1185">Reference proteome</keyword>
<dbReference type="Pfam" id="PF18165">
    <property type="entry name" value="pP_pnuc_1"/>
    <property type="match status" value="1"/>
</dbReference>
<evidence type="ECO:0000313" key="3">
    <source>
        <dbReference type="Proteomes" id="UP001595705"/>
    </source>
</evidence>
<organism evidence="2 3">
    <name type="scientific">Luteimonas soli</name>
    <dbReference type="NCBI Taxonomy" id="1648966"/>
    <lineage>
        <taxon>Bacteria</taxon>
        <taxon>Pseudomonadati</taxon>
        <taxon>Pseudomonadota</taxon>
        <taxon>Gammaproteobacteria</taxon>
        <taxon>Lysobacterales</taxon>
        <taxon>Lysobacteraceae</taxon>
        <taxon>Luteimonas</taxon>
    </lineage>
</organism>
<dbReference type="Proteomes" id="UP001595705">
    <property type="component" value="Unassembled WGS sequence"/>
</dbReference>
<proteinExistence type="predicted"/>
<name>A0ABV7XLL1_9GAMM</name>
<accession>A0ABV7XLL1</accession>